<keyword evidence="7" id="KW-1185">Reference proteome</keyword>
<feature type="non-terminal residue" evidence="6">
    <location>
        <position position="408"/>
    </location>
</feature>
<keyword evidence="4" id="KW-1133">Transmembrane helix</keyword>
<gene>
    <name evidence="6" type="ORF">SK128_020243</name>
</gene>
<sequence>MGRTILAEESLQDKLSALAKVGSFQIGLLIGQNAEEKDFIAHIAPTPTLDEGDLSSEDEDDPSLAKEVVRSKAPDSLYKIVDAVMAQHTRQVIRMLPGGLDIIGIYVVTTQGDFNSSANVSKLRSVLVAIHRTASKILMETAESRTEKIILHVCTQSLKTLCKTMEVSPTAPGLLSNADIKFQRGGVKWHEILYSYNINLKFWLPIDKSPQSLYKMVLTFIKQWVDSVTESLILIDSEFPNDDDLLDAEADEKPAKKKGGGRGVMDLTSQKIFRAEILDSCVPLIPFTKKDESSGSVCLMGAVAGLAFVHSKVTLHEAKAAVLVDLVRTVVARWEMHCDSLIEEPPSHLMGPIIHEAPRRVFLKGLPVSFCDYLFPGDTKADACQSANELLNIKVRDEHVDDSVETFK</sequence>
<dbReference type="InterPro" id="IPR029454">
    <property type="entry name" value="ODR-4-like"/>
</dbReference>
<dbReference type="Pfam" id="PF14778">
    <property type="entry name" value="ODR4-like"/>
    <property type="match status" value="1"/>
</dbReference>
<name>A0AAN8WUN5_HALRR</name>
<dbReference type="GO" id="GO:0016020">
    <property type="term" value="C:membrane"/>
    <property type="evidence" value="ECO:0007669"/>
    <property type="project" value="UniProtKB-SubCell"/>
</dbReference>
<dbReference type="GO" id="GO:0012505">
    <property type="term" value="C:endomembrane system"/>
    <property type="evidence" value="ECO:0007669"/>
    <property type="project" value="TreeGrafter"/>
</dbReference>
<organism evidence="6 7">
    <name type="scientific">Halocaridina rubra</name>
    <name type="common">Hawaiian red shrimp</name>
    <dbReference type="NCBI Taxonomy" id="373956"/>
    <lineage>
        <taxon>Eukaryota</taxon>
        <taxon>Metazoa</taxon>
        <taxon>Ecdysozoa</taxon>
        <taxon>Arthropoda</taxon>
        <taxon>Crustacea</taxon>
        <taxon>Multicrustacea</taxon>
        <taxon>Malacostraca</taxon>
        <taxon>Eumalacostraca</taxon>
        <taxon>Eucarida</taxon>
        <taxon>Decapoda</taxon>
        <taxon>Pleocyemata</taxon>
        <taxon>Caridea</taxon>
        <taxon>Atyoidea</taxon>
        <taxon>Atyidae</taxon>
        <taxon>Halocaridina</taxon>
    </lineage>
</organism>
<dbReference type="EMBL" id="JAXCGZ010015260">
    <property type="protein sequence ID" value="KAK7070691.1"/>
    <property type="molecule type" value="Genomic_DNA"/>
</dbReference>
<evidence type="ECO:0000313" key="6">
    <source>
        <dbReference type="EMBL" id="KAK7070691.1"/>
    </source>
</evidence>
<keyword evidence="3" id="KW-0812">Transmembrane</keyword>
<dbReference type="GO" id="GO:0008104">
    <property type="term" value="P:intracellular protein localization"/>
    <property type="evidence" value="ECO:0007669"/>
    <property type="project" value="TreeGrafter"/>
</dbReference>
<proteinExistence type="inferred from homology"/>
<comment type="caution">
    <text evidence="6">The sequence shown here is derived from an EMBL/GenBank/DDBJ whole genome shotgun (WGS) entry which is preliminary data.</text>
</comment>
<accession>A0AAN8WUN5</accession>
<evidence type="ECO:0000256" key="5">
    <source>
        <dbReference type="ARBA" id="ARBA00023136"/>
    </source>
</evidence>
<evidence type="ECO:0000313" key="7">
    <source>
        <dbReference type="Proteomes" id="UP001381693"/>
    </source>
</evidence>
<dbReference type="Proteomes" id="UP001381693">
    <property type="component" value="Unassembled WGS sequence"/>
</dbReference>
<comment type="similarity">
    <text evidence="2">Belongs to the ODR-4 family.</text>
</comment>
<dbReference type="PANTHER" id="PTHR33966:SF1">
    <property type="entry name" value="PROTEIN ODR-4 HOMOLOG"/>
    <property type="match status" value="1"/>
</dbReference>
<evidence type="ECO:0000256" key="2">
    <source>
        <dbReference type="ARBA" id="ARBA00010131"/>
    </source>
</evidence>
<dbReference type="PANTHER" id="PTHR33966">
    <property type="entry name" value="PROTEIN ODR-4 HOMOLOG"/>
    <property type="match status" value="1"/>
</dbReference>
<dbReference type="AlphaFoldDB" id="A0AAN8WUN5"/>
<evidence type="ECO:0000256" key="1">
    <source>
        <dbReference type="ARBA" id="ARBA00004370"/>
    </source>
</evidence>
<evidence type="ECO:0000256" key="3">
    <source>
        <dbReference type="ARBA" id="ARBA00022692"/>
    </source>
</evidence>
<reference evidence="6 7" key="1">
    <citation type="submission" date="2023-11" db="EMBL/GenBank/DDBJ databases">
        <title>Halocaridina rubra genome assembly.</title>
        <authorList>
            <person name="Smith C."/>
        </authorList>
    </citation>
    <scope>NUCLEOTIDE SEQUENCE [LARGE SCALE GENOMIC DNA]</scope>
    <source>
        <strain evidence="6">EP-1</strain>
        <tissue evidence="6">Whole</tissue>
    </source>
</reference>
<keyword evidence="5" id="KW-0472">Membrane</keyword>
<protein>
    <submittedName>
        <fullName evidence="6">Uncharacterized protein</fullName>
    </submittedName>
</protein>
<evidence type="ECO:0000256" key="4">
    <source>
        <dbReference type="ARBA" id="ARBA00022989"/>
    </source>
</evidence>
<comment type="subcellular location">
    <subcellularLocation>
        <location evidence="1">Membrane</location>
    </subcellularLocation>
</comment>